<feature type="transmembrane region" description="Helical" evidence="9">
    <location>
        <begin position="109"/>
        <end position="130"/>
    </location>
</feature>
<gene>
    <name evidence="9" type="primary">ecfT</name>
    <name evidence="10" type="ordered locus">Teth39_0406</name>
</gene>
<evidence type="ECO:0000256" key="1">
    <source>
        <dbReference type="ARBA" id="ARBA00004651"/>
    </source>
</evidence>
<dbReference type="InterPro" id="IPR051611">
    <property type="entry name" value="ECF_transporter_component"/>
</dbReference>
<evidence type="ECO:0000256" key="9">
    <source>
        <dbReference type="HAMAP-Rule" id="MF_01461"/>
    </source>
</evidence>
<evidence type="ECO:0000256" key="7">
    <source>
        <dbReference type="ARBA" id="ARBA00022989"/>
    </source>
</evidence>
<dbReference type="Pfam" id="PF02361">
    <property type="entry name" value="CbiQ"/>
    <property type="match status" value="1"/>
</dbReference>
<dbReference type="RefSeq" id="WP_003868591.1">
    <property type="nucleotide sequence ID" value="NC_010321.1"/>
</dbReference>
<dbReference type="PANTHER" id="PTHR34857">
    <property type="entry name" value="SLL0384 PROTEIN"/>
    <property type="match status" value="1"/>
</dbReference>
<reference evidence="11" key="1">
    <citation type="submission" date="2008-01" db="EMBL/GenBank/DDBJ databases">
        <title>Complete sequence of Thermoanaerobacter pseudethanolicus 39E.</title>
        <authorList>
            <person name="Copeland A."/>
            <person name="Lucas S."/>
            <person name="Lapidus A."/>
            <person name="Barry K."/>
            <person name="Glavina del Rio T."/>
            <person name="Dalin E."/>
            <person name="Tice H."/>
            <person name="Pitluck S."/>
            <person name="Bruce D."/>
            <person name="Goodwin L."/>
            <person name="Saunders E."/>
            <person name="Brettin T."/>
            <person name="Detter J.C."/>
            <person name="Han C."/>
            <person name="Schmutz J."/>
            <person name="Larimer F."/>
            <person name="Land M."/>
            <person name="Hauser L."/>
            <person name="Kyrpides N."/>
            <person name="Lykidis A."/>
            <person name="Hemme C."/>
            <person name="Fields M.W."/>
            <person name="He Z."/>
            <person name="Zhou J."/>
            <person name="Richardson P."/>
        </authorList>
    </citation>
    <scope>NUCLEOTIDE SEQUENCE [LARGE SCALE GENOMIC DNA]</scope>
    <source>
        <strain evidence="11">ATCC 33223 / DSM 2355 / 39E</strain>
    </source>
</reference>
<feature type="transmembrane region" description="Helical" evidence="9">
    <location>
        <begin position="73"/>
        <end position="97"/>
    </location>
</feature>
<dbReference type="AlphaFoldDB" id="B0KCN2"/>
<evidence type="ECO:0000256" key="2">
    <source>
        <dbReference type="ARBA" id="ARBA00005660"/>
    </source>
</evidence>
<sequence>MFRNITIGQYIPGDSVVHKLDPRIKIIITFIFIVATFLINKLSGYLFAVFYLYLIITISKIPFSYILKGLRPVIIILLLTVSLNMFFTPGGTILYTLGPLKITTTGLRLAVFMGLRLIFLIIGTSLLTLTTSPISLTDGIEHILKPFSRIGVPAHELAMMMTIALRFIPTLIEEAEKIMKAQMARGADFESGNIVKRAKGLVPLLVPLFISAFRRADELAVAMESRCYRGGQNRTRMKQLKIQPRDYQALAVTLIMVLLIVWNRVWTW</sequence>
<dbReference type="HAMAP" id="MF_01461">
    <property type="entry name" value="EcfT"/>
    <property type="match status" value="1"/>
</dbReference>
<evidence type="ECO:0000256" key="5">
    <source>
        <dbReference type="ARBA" id="ARBA00022475"/>
    </source>
</evidence>
<dbReference type="KEGG" id="tpd:Teth39_0406"/>
<feature type="transmembrane region" description="Helical" evidence="9">
    <location>
        <begin position="46"/>
        <end position="67"/>
    </location>
</feature>
<keyword evidence="6 9" id="KW-0812">Transmembrane</keyword>
<evidence type="ECO:0000256" key="4">
    <source>
        <dbReference type="ARBA" id="ARBA00022448"/>
    </source>
</evidence>
<dbReference type="EMBL" id="CP000924">
    <property type="protein sequence ID" value="ABY94075.1"/>
    <property type="molecule type" value="Genomic_DNA"/>
</dbReference>
<feature type="transmembrane region" description="Helical" evidence="9">
    <location>
        <begin position="247"/>
        <end position="266"/>
    </location>
</feature>
<evidence type="ECO:0000313" key="10">
    <source>
        <dbReference type="EMBL" id="ABY94075.1"/>
    </source>
</evidence>
<comment type="function">
    <text evidence="9">Transmembrane (T) component of an energy-coupling factor (ECF) ABC-transporter complex. Unlike classic ABC transporters this ECF transporter provides the energy necessary to transport a number of different substrates.</text>
</comment>
<accession>B0KCN2</accession>
<dbReference type="GO" id="GO:0005886">
    <property type="term" value="C:plasma membrane"/>
    <property type="evidence" value="ECO:0007669"/>
    <property type="project" value="UniProtKB-SubCell"/>
</dbReference>
<dbReference type="PANTHER" id="PTHR34857:SF2">
    <property type="entry name" value="SLL0384 PROTEIN"/>
    <property type="match status" value="1"/>
</dbReference>
<keyword evidence="7 9" id="KW-1133">Transmembrane helix</keyword>
<comment type="similarity">
    <text evidence="2 9">Belongs to the energy-coupling factor EcfT family.</text>
</comment>
<evidence type="ECO:0000256" key="3">
    <source>
        <dbReference type="ARBA" id="ARBA00014042"/>
    </source>
</evidence>
<comment type="subunit">
    <text evidence="9">Forms a stable energy-coupling factor (ECF) transporter complex composed of 2 membrane-embedded substrate-binding proteins (S component), 2 ATP-binding proteins (A component) and 2 transmembrane proteins (T component).</text>
</comment>
<dbReference type="GO" id="GO:0022857">
    <property type="term" value="F:transmembrane transporter activity"/>
    <property type="evidence" value="ECO:0007669"/>
    <property type="project" value="UniProtKB-UniRule"/>
</dbReference>
<dbReference type="CDD" id="cd16914">
    <property type="entry name" value="EcfT"/>
    <property type="match status" value="1"/>
</dbReference>
<evidence type="ECO:0000256" key="6">
    <source>
        <dbReference type="ARBA" id="ARBA00022692"/>
    </source>
</evidence>
<proteinExistence type="inferred from homology"/>
<organism evidence="10 11">
    <name type="scientific">Thermoanaerobacter pseudethanolicus (strain ATCC 33223 / 39E)</name>
    <name type="common">Clostridium thermohydrosulfuricum</name>
    <dbReference type="NCBI Taxonomy" id="340099"/>
    <lineage>
        <taxon>Bacteria</taxon>
        <taxon>Bacillati</taxon>
        <taxon>Bacillota</taxon>
        <taxon>Clostridia</taxon>
        <taxon>Thermoanaerobacterales</taxon>
        <taxon>Thermoanaerobacteraceae</taxon>
        <taxon>Thermoanaerobacter</taxon>
    </lineage>
</organism>
<dbReference type="eggNOG" id="COG0619">
    <property type="taxonomic scope" value="Bacteria"/>
</dbReference>
<dbReference type="InterPro" id="IPR024919">
    <property type="entry name" value="EcfT"/>
</dbReference>
<dbReference type="InterPro" id="IPR003339">
    <property type="entry name" value="ABC/ECF_trnsptr_transmembrane"/>
</dbReference>
<name>B0KCN2_THEP3</name>
<keyword evidence="4 9" id="KW-0813">Transport</keyword>
<keyword evidence="8 9" id="KW-0472">Membrane</keyword>
<dbReference type="HOGENOM" id="CLU_056469_2_2_9"/>
<comment type="subcellular location">
    <subcellularLocation>
        <location evidence="1 9">Cell membrane</location>
        <topology evidence="1 9">Multi-pass membrane protein</topology>
    </subcellularLocation>
</comment>
<dbReference type="Proteomes" id="UP000002156">
    <property type="component" value="Chromosome"/>
</dbReference>
<evidence type="ECO:0000313" key="11">
    <source>
        <dbReference type="Proteomes" id="UP000002156"/>
    </source>
</evidence>
<keyword evidence="5 9" id="KW-1003">Cell membrane</keyword>
<evidence type="ECO:0000256" key="8">
    <source>
        <dbReference type="ARBA" id="ARBA00023136"/>
    </source>
</evidence>
<protein>
    <recommendedName>
        <fullName evidence="3 9">Energy-coupling factor transporter transmembrane protein EcfT</fullName>
        <shortName evidence="9">ECF transporter T component EcfT</shortName>
    </recommendedName>
</protein>
<keyword evidence="11" id="KW-1185">Reference proteome</keyword>
<dbReference type="STRING" id="340099.Teth39_0406"/>